<dbReference type="AlphaFoldDB" id="A0A2Z3JDA4"/>
<dbReference type="EMBL" id="CP029494">
    <property type="protein sequence ID" value="AWN23147.1"/>
    <property type="molecule type" value="Genomic_DNA"/>
</dbReference>
<dbReference type="PANTHER" id="PTHR10000">
    <property type="entry name" value="PHOSPHOSERINE PHOSPHATASE"/>
    <property type="match status" value="1"/>
</dbReference>
<dbReference type="RefSeq" id="WP_109826732.1">
    <property type="nucleotide sequence ID" value="NZ_CP029494.1"/>
</dbReference>
<gene>
    <name evidence="1" type="ORF">DKM44_07855</name>
</gene>
<dbReference type="GO" id="GO:0000287">
    <property type="term" value="F:magnesium ion binding"/>
    <property type="evidence" value="ECO:0007669"/>
    <property type="project" value="TreeGrafter"/>
</dbReference>
<dbReference type="Pfam" id="PF08282">
    <property type="entry name" value="Hydrolase_3"/>
    <property type="match status" value="2"/>
</dbReference>
<dbReference type="GO" id="GO:0005829">
    <property type="term" value="C:cytosol"/>
    <property type="evidence" value="ECO:0007669"/>
    <property type="project" value="TreeGrafter"/>
</dbReference>
<dbReference type="InterPro" id="IPR000150">
    <property type="entry name" value="Cof"/>
</dbReference>
<accession>A0A2Z3JDA4</accession>
<dbReference type="SUPFAM" id="SSF56784">
    <property type="entry name" value="HAD-like"/>
    <property type="match status" value="1"/>
</dbReference>
<dbReference type="GO" id="GO:0016791">
    <property type="term" value="F:phosphatase activity"/>
    <property type="evidence" value="ECO:0007669"/>
    <property type="project" value="TreeGrafter"/>
</dbReference>
<reference evidence="1 2" key="1">
    <citation type="submission" date="2018-05" db="EMBL/GenBank/DDBJ databases">
        <title>Complete Genome Sequence of Deinococcus sp. strain 17bor-2.</title>
        <authorList>
            <person name="Srinivasan S."/>
        </authorList>
    </citation>
    <scope>NUCLEOTIDE SEQUENCE [LARGE SCALE GENOMIC DNA]</scope>
    <source>
        <strain evidence="1 2">17bor-2</strain>
    </source>
</reference>
<dbReference type="Gene3D" id="3.30.1240.10">
    <property type="match status" value="1"/>
</dbReference>
<dbReference type="NCBIfam" id="TIGR00099">
    <property type="entry name" value="Cof-subfamily"/>
    <property type="match status" value="1"/>
</dbReference>
<dbReference type="KEGG" id="dez:DKM44_07855"/>
<keyword evidence="1" id="KW-0378">Hydrolase</keyword>
<organism evidence="1 2">
    <name type="scientific">Deinococcus irradiatisoli</name>
    <dbReference type="NCBI Taxonomy" id="2202254"/>
    <lineage>
        <taxon>Bacteria</taxon>
        <taxon>Thermotogati</taxon>
        <taxon>Deinococcota</taxon>
        <taxon>Deinococci</taxon>
        <taxon>Deinococcales</taxon>
        <taxon>Deinococcaceae</taxon>
        <taxon>Deinococcus</taxon>
    </lineage>
</organism>
<evidence type="ECO:0000313" key="2">
    <source>
        <dbReference type="Proteomes" id="UP000245368"/>
    </source>
</evidence>
<sequence length="264" mass="27802">MLGMICVDVDGTLVGSGGVALPEVWAALSEARAAGMRVVLCSGRPAVGHALDYARRLDPDGWHVFQNGASIVNVASGESRSEELPQELLLKLVAEARSTGRILETYTDREYAVESTAPAAVAHADLLGLPFEPRDLLSLPGTVVRAQWLIPYSEADALLAEPHPGLQLHPAGSPVMPETLFVSVTREGVSKGSAVRRVADIYGISLQRAMMVGDGHNDVTAMQVVGYPVAMGNADKEARAAARYHVADVDAGGLAEAAALAMRE</sequence>
<dbReference type="Gene3D" id="3.40.50.1000">
    <property type="entry name" value="HAD superfamily/HAD-like"/>
    <property type="match status" value="1"/>
</dbReference>
<proteinExistence type="predicted"/>
<protein>
    <submittedName>
        <fullName evidence="1">Cof-type HAD-IIB family hydrolase</fullName>
    </submittedName>
</protein>
<dbReference type="InterPro" id="IPR023214">
    <property type="entry name" value="HAD_sf"/>
</dbReference>
<dbReference type="InterPro" id="IPR036412">
    <property type="entry name" value="HAD-like_sf"/>
</dbReference>
<dbReference type="OrthoDB" id="9790031at2"/>
<name>A0A2Z3JDA4_9DEIO</name>
<dbReference type="PROSITE" id="PS01229">
    <property type="entry name" value="COF_2"/>
    <property type="match status" value="1"/>
</dbReference>
<dbReference type="PANTHER" id="PTHR10000:SF8">
    <property type="entry name" value="HAD SUPERFAMILY HYDROLASE-LIKE, TYPE 3"/>
    <property type="match status" value="1"/>
</dbReference>
<keyword evidence="2" id="KW-1185">Reference proteome</keyword>
<evidence type="ECO:0000313" key="1">
    <source>
        <dbReference type="EMBL" id="AWN23147.1"/>
    </source>
</evidence>
<dbReference type="Proteomes" id="UP000245368">
    <property type="component" value="Chromosome"/>
</dbReference>